<dbReference type="InterPro" id="IPR050708">
    <property type="entry name" value="T6SS_VgrG/RHS"/>
</dbReference>
<evidence type="ECO:0000259" key="3">
    <source>
        <dbReference type="Pfam" id="PF25023"/>
    </source>
</evidence>
<dbReference type="EMBL" id="FQXM01000003">
    <property type="protein sequence ID" value="SHH28563.1"/>
    <property type="molecule type" value="Genomic_DNA"/>
</dbReference>
<protein>
    <submittedName>
        <fullName evidence="4">RHS repeat-associated core domain-containing protein</fullName>
    </submittedName>
</protein>
<accession>A0A1M5RRX5</accession>
<dbReference type="AlphaFoldDB" id="A0A1M5RRX5"/>
<keyword evidence="5" id="KW-1185">Reference proteome</keyword>
<dbReference type="Proteomes" id="UP000184447">
    <property type="component" value="Unassembled WGS sequence"/>
</dbReference>
<keyword evidence="1" id="KW-0677">Repeat</keyword>
<keyword evidence="2" id="KW-0812">Transmembrane</keyword>
<dbReference type="STRING" id="1121316.SAMN02745207_00663"/>
<gene>
    <name evidence="4" type="ORF">SAMN02745207_00663</name>
</gene>
<reference evidence="4 5" key="1">
    <citation type="submission" date="2016-11" db="EMBL/GenBank/DDBJ databases">
        <authorList>
            <person name="Jaros S."/>
            <person name="Januszkiewicz K."/>
            <person name="Wedrychowicz H."/>
        </authorList>
    </citation>
    <scope>NUCLEOTIDE SEQUENCE [LARGE SCALE GENOMIC DNA]</scope>
    <source>
        <strain evidence="4 5">DSM 8605</strain>
    </source>
</reference>
<evidence type="ECO:0000313" key="4">
    <source>
        <dbReference type="EMBL" id="SHH28563.1"/>
    </source>
</evidence>
<dbReference type="InterPro" id="IPR022385">
    <property type="entry name" value="Rhs_assc_core"/>
</dbReference>
<organism evidence="4 5">
    <name type="scientific">Clostridium grantii DSM 8605</name>
    <dbReference type="NCBI Taxonomy" id="1121316"/>
    <lineage>
        <taxon>Bacteria</taxon>
        <taxon>Bacillati</taxon>
        <taxon>Bacillota</taxon>
        <taxon>Clostridia</taxon>
        <taxon>Eubacteriales</taxon>
        <taxon>Clostridiaceae</taxon>
        <taxon>Clostridium</taxon>
    </lineage>
</organism>
<evidence type="ECO:0000256" key="1">
    <source>
        <dbReference type="ARBA" id="ARBA00022737"/>
    </source>
</evidence>
<dbReference type="Pfam" id="PF25023">
    <property type="entry name" value="TEN_YD-shell"/>
    <property type="match status" value="1"/>
</dbReference>
<dbReference type="Gene3D" id="2.180.10.10">
    <property type="entry name" value="RHS repeat-associated core"/>
    <property type="match status" value="1"/>
</dbReference>
<sequence length="387" mass="42833">MQSFLYLYNGWTFDWEHGRQLKSMNGNGYTISYKYNNEGIRTEKTVNGVTTKYYLEGDKVTFETNGTDSIHYTYDSNGRLVSMDLNGTEYYYIRNAQGDIIGLFDKNGTTVVQYTYDSWGKLISTTGSLASTVGAKNPYRYRGYRYDSETGLYYLQSRYYNPEFCRMLNADALAGNVGDLLSHNIFMYSKNNPVNMSDPSGFREMISATVAEETQEMREVSCELMNPAIARNKEQKALKKNVKVNTAVGTGNVIAGLVKELKYHKIETLPSVKYYLNNKMPIKEVFRKWGSRAGYIGIGYGIYDVGEDLVQGKIVGALIDAASFGASAAAGYYIGGIGASVVIATGAVGIAAIGISGLAVVGGIVVGVGISYVAEETKKWWYRRKNT</sequence>
<keyword evidence="2" id="KW-1133">Transmembrane helix</keyword>
<feature type="transmembrane region" description="Helical" evidence="2">
    <location>
        <begin position="341"/>
        <end position="374"/>
    </location>
</feature>
<evidence type="ECO:0000256" key="2">
    <source>
        <dbReference type="SAM" id="Phobius"/>
    </source>
</evidence>
<name>A0A1M5RRX5_9CLOT</name>
<feature type="transmembrane region" description="Helical" evidence="2">
    <location>
        <begin position="314"/>
        <end position="335"/>
    </location>
</feature>
<dbReference type="InterPro" id="IPR006530">
    <property type="entry name" value="YD"/>
</dbReference>
<keyword evidence="2" id="KW-0472">Membrane</keyword>
<dbReference type="PANTHER" id="PTHR32305">
    <property type="match status" value="1"/>
</dbReference>
<dbReference type="PANTHER" id="PTHR32305:SF17">
    <property type="entry name" value="TRNA NUCLEASE WAPA"/>
    <property type="match status" value="1"/>
</dbReference>
<dbReference type="NCBIfam" id="TIGR01643">
    <property type="entry name" value="YD_repeat_2x"/>
    <property type="match status" value="1"/>
</dbReference>
<dbReference type="InterPro" id="IPR056823">
    <property type="entry name" value="TEN-like_YD-shell"/>
</dbReference>
<dbReference type="NCBIfam" id="TIGR03696">
    <property type="entry name" value="Rhs_assc_core"/>
    <property type="match status" value="1"/>
</dbReference>
<feature type="domain" description="Teneurin-like YD-shell" evidence="3">
    <location>
        <begin position="22"/>
        <end position="194"/>
    </location>
</feature>
<proteinExistence type="predicted"/>
<evidence type="ECO:0000313" key="5">
    <source>
        <dbReference type="Proteomes" id="UP000184447"/>
    </source>
</evidence>